<dbReference type="Proteomes" id="UP001500893">
    <property type="component" value="Unassembled WGS sequence"/>
</dbReference>
<name>A0ABP6NIE9_9ACTN</name>
<protein>
    <recommendedName>
        <fullName evidence="4">Integral membrane protein</fullName>
    </recommendedName>
</protein>
<evidence type="ECO:0000313" key="2">
    <source>
        <dbReference type="EMBL" id="GAA3149619.1"/>
    </source>
</evidence>
<dbReference type="EMBL" id="BAAAVM010000055">
    <property type="protein sequence ID" value="GAA3149619.1"/>
    <property type="molecule type" value="Genomic_DNA"/>
</dbReference>
<proteinExistence type="predicted"/>
<feature type="transmembrane region" description="Helical" evidence="1">
    <location>
        <begin position="39"/>
        <end position="62"/>
    </location>
</feature>
<evidence type="ECO:0008006" key="4">
    <source>
        <dbReference type="Google" id="ProtNLM"/>
    </source>
</evidence>
<feature type="transmembrane region" description="Helical" evidence="1">
    <location>
        <begin position="74"/>
        <end position="96"/>
    </location>
</feature>
<evidence type="ECO:0000256" key="1">
    <source>
        <dbReference type="SAM" id="Phobius"/>
    </source>
</evidence>
<accession>A0ABP6NIE9</accession>
<keyword evidence="1" id="KW-1133">Transmembrane helix</keyword>
<comment type="caution">
    <text evidence="2">The sequence shown here is derived from an EMBL/GenBank/DDBJ whole genome shotgun (WGS) entry which is preliminary data.</text>
</comment>
<organism evidence="2 3">
    <name type="scientific">Streptomyces rameus</name>
    <dbReference type="NCBI Taxonomy" id="68261"/>
    <lineage>
        <taxon>Bacteria</taxon>
        <taxon>Bacillati</taxon>
        <taxon>Actinomycetota</taxon>
        <taxon>Actinomycetes</taxon>
        <taxon>Kitasatosporales</taxon>
        <taxon>Streptomycetaceae</taxon>
        <taxon>Streptomyces</taxon>
    </lineage>
</organism>
<reference evidence="3" key="1">
    <citation type="journal article" date="2019" name="Int. J. Syst. Evol. Microbiol.">
        <title>The Global Catalogue of Microorganisms (GCM) 10K type strain sequencing project: providing services to taxonomists for standard genome sequencing and annotation.</title>
        <authorList>
            <consortium name="The Broad Institute Genomics Platform"/>
            <consortium name="The Broad Institute Genome Sequencing Center for Infectious Disease"/>
            <person name="Wu L."/>
            <person name="Ma J."/>
        </authorList>
    </citation>
    <scope>NUCLEOTIDE SEQUENCE [LARGE SCALE GENOMIC DNA]</scope>
    <source>
        <strain evidence="3">JCM 11574</strain>
    </source>
</reference>
<evidence type="ECO:0000313" key="3">
    <source>
        <dbReference type="Proteomes" id="UP001500893"/>
    </source>
</evidence>
<sequence length="112" mass="12341">MVTGTPRAPRGPVRPARVYGVEDLAVDRRVLRELMRRQLRLGATTFAVLVGMLGLLPLAFTALPDPDVRPGGALVVWAVLGVAVYPALVVLGRWYVVRAERNERDTVDLERP</sequence>
<gene>
    <name evidence="2" type="ORF">GCM10010521_41310</name>
</gene>
<keyword evidence="1" id="KW-0472">Membrane</keyword>
<keyword evidence="3" id="KW-1185">Reference proteome</keyword>
<keyword evidence="1" id="KW-0812">Transmembrane</keyword>